<evidence type="ECO:0000313" key="5">
    <source>
        <dbReference type="Proteomes" id="UP000291130"/>
    </source>
</evidence>
<dbReference type="EMBL" id="CP035952">
    <property type="protein sequence ID" value="QBF29044.1"/>
    <property type="molecule type" value="Genomic_DNA"/>
</dbReference>
<dbReference type="AlphaFoldDB" id="A0A411MQ78"/>
<dbReference type="Pfam" id="PF08281">
    <property type="entry name" value="Sigma70_r4_2"/>
    <property type="match status" value="1"/>
</dbReference>
<feature type="domain" description="RNA polymerase sigma factor 70 region 4 type 2" evidence="2">
    <location>
        <begin position="114"/>
        <end position="165"/>
    </location>
</feature>
<evidence type="ECO:0000259" key="1">
    <source>
        <dbReference type="Pfam" id="PF04542"/>
    </source>
</evidence>
<gene>
    <name evidence="4" type="ORF">EXN22_08525</name>
</gene>
<dbReference type="GO" id="GO:0016987">
    <property type="term" value="F:sigma factor activity"/>
    <property type="evidence" value="ECO:0007669"/>
    <property type="project" value="InterPro"/>
</dbReference>
<dbReference type="InterPro" id="IPR036388">
    <property type="entry name" value="WH-like_DNA-bd_sf"/>
</dbReference>
<dbReference type="InterPro" id="IPR013324">
    <property type="entry name" value="RNA_pol_sigma_r3/r4-like"/>
</dbReference>
<reference evidence="4 5" key="1">
    <citation type="submission" date="2019-02" db="EMBL/GenBank/DDBJ databases">
        <title>Complete genome sequence of Pseudomonas sp. SNU WT1 isolated from rainbow trout.</title>
        <authorList>
            <person name="Oh W.T."/>
            <person name="Park S.C."/>
        </authorList>
    </citation>
    <scope>NUCLEOTIDE SEQUENCE [LARGE SCALE GENOMIC DNA]</scope>
    <source>
        <strain evidence="4 5">SNU WT1</strain>
    </source>
</reference>
<keyword evidence="5" id="KW-1185">Reference proteome</keyword>
<dbReference type="GO" id="GO:0006352">
    <property type="term" value="P:DNA-templated transcription initiation"/>
    <property type="evidence" value="ECO:0007669"/>
    <property type="project" value="InterPro"/>
</dbReference>
<sequence>MAELAQVRAALEAVYRQESRRILATLIRLLGDFDLAEEAMHEAFFIAVERWQRDGVPASPRAWLVSTGRFKAIDSLRRRARFDRSQAQLIQALESLEEVEVIDQELEDDRLRLIFTCCHPALAADAQVPLTLREVCDLTTEEIARAFLHSPATIAQRIVRAKAKIREARIPYQVPSLAELPERLDSVLRVIYLVFNEGYSASSGESLMRHDLSDEAIRLGRLLQQLLPDPEVLGLLALMLLQASRQQARSNAQGELVLLDEQDRSLWNRELIAEGCQLVQQALRSQRFGVYSLQAAIAAVHAEAASAQATDWEEIVGLYDVLLQRWPSPVVELNRAAALARRDGAEVGLAAVEVILARGQLRDYHLAHSARAELCRQLGHVDQAREAYRSALELTCQGPERRFIERRLSEL</sequence>
<dbReference type="InterPro" id="IPR007627">
    <property type="entry name" value="RNA_pol_sigma70_r2"/>
</dbReference>
<feature type="domain" description="RNA polymerase sigma-70 region 2" evidence="1">
    <location>
        <begin position="15"/>
        <end position="81"/>
    </location>
</feature>
<evidence type="ECO:0000313" key="4">
    <source>
        <dbReference type="EMBL" id="QBF29044.1"/>
    </source>
</evidence>
<feature type="domain" description="DUF6596" evidence="3">
    <location>
        <begin position="183"/>
        <end position="282"/>
    </location>
</feature>
<dbReference type="KEGG" id="ptk:EXN22_08525"/>
<dbReference type="PANTHER" id="PTHR47756">
    <property type="entry name" value="BLL6612 PROTEIN-RELATED"/>
    <property type="match status" value="1"/>
</dbReference>
<dbReference type="NCBIfam" id="TIGR02937">
    <property type="entry name" value="sigma70-ECF"/>
    <property type="match status" value="1"/>
</dbReference>
<dbReference type="PANTHER" id="PTHR47756:SF2">
    <property type="entry name" value="BLL6612 PROTEIN"/>
    <property type="match status" value="1"/>
</dbReference>
<dbReference type="GO" id="GO:0003677">
    <property type="term" value="F:DNA binding"/>
    <property type="evidence" value="ECO:0007669"/>
    <property type="project" value="InterPro"/>
</dbReference>
<accession>A0A411MQ78</accession>
<name>A0A411MQ78_9PSED</name>
<dbReference type="SUPFAM" id="SSF88946">
    <property type="entry name" value="Sigma2 domain of RNA polymerase sigma factors"/>
    <property type="match status" value="1"/>
</dbReference>
<dbReference type="Proteomes" id="UP000291130">
    <property type="component" value="Chromosome"/>
</dbReference>
<dbReference type="SUPFAM" id="SSF88659">
    <property type="entry name" value="Sigma3 and sigma4 domains of RNA polymerase sigma factors"/>
    <property type="match status" value="1"/>
</dbReference>
<dbReference type="Gene3D" id="1.10.1740.10">
    <property type="match status" value="1"/>
</dbReference>
<dbReference type="InterPro" id="IPR013249">
    <property type="entry name" value="RNA_pol_sigma70_r4_t2"/>
</dbReference>
<dbReference type="OrthoDB" id="9780299at2"/>
<dbReference type="RefSeq" id="WP_130266781.1">
    <property type="nucleotide sequence ID" value="NZ_CP035952.1"/>
</dbReference>
<protein>
    <submittedName>
        <fullName evidence="4">RNA polymerase sigma factor</fullName>
    </submittedName>
</protein>
<evidence type="ECO:0000259" key="3">
    <source>
        <dbReference type="Pfam" id="PF20239"/>
    </source>
</evidence>
<dbReference type="InterPro" id="IPR013325">
    <property type="entry name" value="RNA_pol_sigma_r2"/>
</dbReference>
<evidence type="ECO:0000259" key="2">
    <source>
        <dbReference type="Pfam" id="PF08281"/>
    </source>
</evidence>
<dbReference type="InterPro" id="IPR046531">
    <property type="entry name" value="DUF6596"/>
</dbReference>
<dbReference type="Pfam" id="PF04542">
    <property type="entry name" value="Sigma70_r2"/>
    <property type="match status" value="1"/>
</dbReference>
<dbReference type="Pfam" id="PF20239">
    <property type="entry name" value="DUF6596"/>
    <property type="match status" value="1"/>
</dbReference>
<dbReference type="Gene3D" id="1.10.10.10">
    <property type="entry name" value="Winged helix-like DNA-binding domain superfamily/Winged helix DNA-binding domain"/>
    <property type="match status" value="1"/>
</dbReference>
<proteinExistence type="predicted"/>
<organism evidence="4 5">
    <name type="scientific">Pseudomonas tructae</name>
    <dbReference type="NCBI Taxonomy" id="2518644"/>
    <lineage>
        <taxon>Bacteria</taxon>
        <taxon>Pseudomonadati</taxon>
        <taxon>Pseudomonadota</taxon>
        <taxon>Gammaproteobacteria</taxon>
        <taxon>Pseudomonadales</taxon>
        <taxon>Pseudomonadaceae</taxon>
        <taxon>Pseudomonas</taxon>
    </lineage>
</organism>
<dbReference type="InterPro" id="IPR014284">
    <property type="entry name" value="RNA_pol_sigma-70_dom"/>
</dbReference>